<evidence type="ECO:0000256" key="5">
    <source>
        <dbReference type="ARBA" id="ARBA00023004"/>
    </source>
</evidence>
<evidence type="ECO:0000256" key="2">
    <source>
        <dbReference type="ARBA" id="ARBA00022485"/>
    </source>
</evidence>
<dbReference type="InterPro" id="IPR009051">
    <property type="entry name" value="Helical_ferredxn"/>
</dbReference>
<gene>
    <name evidence="8" type="ORF">C7391_0555</name>
</gene>
<dbReference type="InterPro" id="IPR017900">
    <property type="entry name" value="4Fe4S_Fe_S_CS"/>
</dbReference>
<evidence type="ECO:0000256" key="4">
    <source>
        <dbReference type="ARBA" id="ARBA00023002"/>
    </source>
</evidence>
<evidence type="ECO:0000259" key="7">
    <source>
        <dbReference type="PROSITE" id="PS51379"/>
    </source>
</evidence>
<dbReference type="PANTHER" id="PTHR43255:SF1">
    <property type="entry name" value="IRON-SULFUR-BINDING OXIDOREDUCTASE FADF-RELATED"/>
    <property type="match status" value="1"/>
</dbReference>
<keyword evidence="4" id="KW-0560">Oxidoreductase</keyword>
<keyword evidence="6" id="KW-0411">Iron-sulfur</keyword>
<comment type="similarity">
    <text evidence="1">Belongs to the HdrC family.</text>
</comment>
<keyword evidence="2" id="KW-0004">4Fe-4S</keyword>
<evidence type="ECO:0000313" key="9">
    <source>
        <dbReference type="Proteomes" id="UP000294855"/>
    </source>
</evidence>
<proteinExistence type="inferred from homology"/>
<dbReference type="RefSeq" id="WP_133517131.1">
    <property type="nucleotide sequence ID" value="NZ_JAHDUW010000006.1"/>
</dbReference>
<dbReference type="GO" id="GO:0051539">
    <property type="term" value="F:4 iron, 4 sulfur cluster binding"/>
    <property type="evidence" value="ECO:0007669"/>
    <property type="project" value="UniProtKB-KW"/>
</dbReference>
<keyword evidence="9" id="KW-1185">Reference proteome</keyword>
<organism evidence="8 9">
    <name type="scientific">Methanimicrococcus blatticola</name>
    <dbReference type="NCBI Taxonomy" id="91560"/>
    <lineage>
        <taxon>Archaea</taxon>
        <taxon>Methanobacteriati</taxon>
        <taxon>Methanobacteriota</taxon>
        <taxon>Stenosarchaea group</taxon>
        <taxon>Methanomicrobia</taxon>
        <taxon>Methanosarcinales</taxon>
        <taxon>Methanosarcinaceae</taxon>
        <taxon>Methanimicrococcus</taxon>
    </lineage>
</organism>
<evidence type="ECO:0000313" key="8">
    <source>
        <dbReference type="EMBL" id="TDQ70215.1"/>
    </source>
</evidence>
<feature type="domain" description="4Fe-4S ferredoxin-type" evidence="7">
    <location>
        <begin position="54"/>
        <end position="84"/>
    </location>
</feature>
<dbReference type="InterPro" id="IPR004017">
    <property type="entry name" value="Cys_rich_dom"/>
</dbReference>
<dbReference type="SUPFAM" id="SSF46548">
    <property type="entry name" value="alpha-helical ferredoxin"/>
    <property type="match status" value="1"/>
</dbReference>
<reference evidence="8 9" key="1">
    <citation type="submission" date="2019-03" db="EMBL/GenBank/DDBJ databases">
        <title>Genomic Encyclopedia of Type Strains, Phase IV (KMG-IV): sequencing the most valuable type-strain genomes for metagenomic binning, comparative biology and taxonomic classification.</title>
        <authorList>
            <person name="Goeker M."/>
        </authorList>
    </citation>
    <scope>NUCLEOTIDE SEQUENCE [LARGE SCALE GENOMIC DNA]</scope>
    <source>
        <strain evidence="8 9">DSM 13328</strain>
    </source>
</reference>
<dbReference type="InterPro" id="IPR017896">
    <property type="entry name" value="4Fe4S_Fe-S-bd"/>
</dbReference>
<dbReference type="PROSITE" id="PS00198">
    <property type="entry name" value="4FE4S_FER_1"/>
    <property type="match status" value="1"/>
</dbReference>
<keyword evidence="5" id="KW-0408">Iron</keyword>
<dbReference type="PROSITE" id="PS51379">
    <property type="entry name" value="4FE4S_FER_2"/>
    <property type="match status" value="2"/>
</dbReference>
<dbReference type="GO" id="GO:0005886">
    <property type="term" value="C:plasma membrane"/>
    <property type="evidence" value="ECO:0007669"/>
    <property type="project" value="TreeGrafter"/>
</dbReference>
<dbReference type="PANTHER" id="PTHR43255">
    <property type="entry name" value="IRON-SULFUR-BINDING OXIDOREDUCTASE FADF-RELATED-RELATED"/>
    <property type="match status" value="1"/>
</dbReference>
<accession>A0A484F647</accession>
<dbReference type="Pfam" id="PF13183">
    <property type="entry name" value="Fer4_8"/>
    <property type="match status" value="1"/>
</dbReference>
<dbReference type="Proteomes" id="UP000294855">
    <property type="component" value="Unassembled WGS sequence"/>
</dbReference>
<dbReference type="AlphaFoldDB" id="A0A484F647"/>
<protein>
    <submittedName>
        <fullName evidence="8">Fe-S oxidoreductase</fullName>
    </submittedName>
</protein>
<evidence type="ECO:0000256" key="3">
    <source>
        <dbReference type="ARBA" id="ARBA00022723"/>
    </source>
</evidence>
<feature type="domain" description="4Fe-4S ferredoxin-type" evidence="7">
    <location>
        <begin position="5"/>
        <end position="32"/>
    </location>
</feature>
<evidence type="ECO:0000256" key="1">
    <source>
        <dbReference type="ARBA" id="ARBA00007097"/>
    </source>
</evidence>
<dbReference type="GO" id="GO:0046872">
    <property type="term" value="F:metal ion binding"/>
    <property type="evidence" value="ECO:0007669"/>
    <property type="project" value="UniProtKB-KW"/>
</dbReference>
<keyword evidence="3" id="KW-0479">Metal-binding</keyword>
<dbReference type="Pfam" id="PF02754">
    <property type="entry name" value="CCG"/>
    <property type="match status" value="2"/>
</dbReference>
<dbReference type="Gene3D" id="1.10.1060.10">
    <property type="entry name" value="Alpha-helical ferredoxin"/>
    <property type="match status" value="1"/>
</dbReference>
<comment type="caution">
    <text evidence="8">The sequence shown here is derived from an EMBL/GenBank/DDBJ whole genome shotgun (WGS) entry which is preliminary data.</text>
</comment>
<sequence>MSFNKVDQRDLYRCVSCGNCRSVCPAFEQTGRESKNTRGRILIIRDVCEGKLDDASVFDSINTCTTCGYCAVTCPAGVHPPDLVEGARCGLVAGGKMTPTQMKIRDTVTQYSNTLGDAGSRLGWLEGTGLVLPENPKAVYFVGCLDTYRYPETAVNTYRILNSMGVGLLNDEKCCASPLLRLGFVNEADALMKHNIDQIKMSGADTIIAGCAGCYNTLKNNYDLDGVNVVTVSEYLVSHLDDLKKSGLGKLDLKITYHDPCHSGRHNNIFDEPRALIHEIVGKDNLIEMATIREKSRCCGGGGGVRSGYNDLSLAMAKRRLEDVPKGVDYIVTTCPLCLRNLRDAGGDIPVIDLIELIKMAKN</sequence>
<dbReference type="EMBL" id="SNYS01000006">
    <property type="protein sequence ID" value="TDQ70215.1"/>
    <property type="molecule type" value="Genomic_DNA"/>
</dbReference>
<evidence type="ECO:0000256" key="6">
    <source>
        <dbReference type="ARBA" id="ARBA00023014"/>
    </source>
</evidence>
<dbReference type="InterPro" id="IPR051460">
    <property type="entry name" value="HdrC_iron-sulfur_subunit"/>
</dbReference>
<name>A0A484F647_9EURY</name>
<dbReference type="OrthoDB" id="42878at2157"/>
<dbReference type="GO" id="GO:0016491">
    <property type="term" value="F:oxidoreductase activity"/>
    <property type="evidence" value="ECO:0007669"/>
    <property type="project" value="UniProtKB-KW"/>
</dbReference>